<dbReference type="Proteomes" id="UP000217216">
    <property type="component" value="Chromosome"/>
</dbReference>
<gene>
    <name evidence="1" type="ORF">A1s21155_02260</name>
</gene>
<dbReference type="KEGG" id="plak:A1s21155_02260"/>
<dbReference type="EMBL" id="CP016770">
    <property type="protein sequence ID" value="ASY11808.1"/>
    <property type="molecule type" value="Genomic_DNA"/>
</dbReference>
<keyword evidence="2" id="KW-1185">Reference proteome</keyword>
<reference evidence="1 2" key="1">
    <citation type="submission" date="2016-07" db="EMBL/GenBank/DDBJ databases">
        <title>High microdiversification within the ubiquitous acI lineage of Actinobacteria.</title>
        <authorList>
            <person name="Neuenschwander S.M."/>
            <person name="Salcher M."/>
            <person name="Ghai R."/>
            <person name="Pernthaler J."/>
        </authorList>
    </citation>
    <scope>NUCLEOTIDE SEQUENCE [LARGE SCALE GENOMIC DNA]</scope>
    <source>
        <strain evidence="1">MMS-21-155</strain>
    </source>
</reference>
<protein>
    <submittedName>
        <fullName evidence="1">Uncharacterized protein</fullName>
    </submittedName>
</protein>
<evidence type="ECO:0000313" key="1">
    <source>
        <dbReference type="EMBL" id="ASY11808.1"/>
    </source>
</evidence>
<name>A0AAD0E589_9ACTN</name>
<evidence type="ECO:0000313" key="2">
    <source>
        <dbReference type="Proteomes" id="UP000217216"/>
    </source>
</evidence>
<dbReference type="AlphaFoldDB" id="A0AAD0E589"/>
<organism evidence="1 2">
    <name type="scientific">Candidatus Planktophila dulcis</name>
    <dbReference type="NCBI Taxonomy" id="1884914"/>
    <lineage>
        <taxon>Bacteria</taxon>
        <taxon>Bacillati</taxon>
        <taxon>Actinomycetota</taxon>
        <taxon>Actinomycetes</taxon>
        <taxon>Candidatus Nanopelagicales</taxon>
        <taxon>Candidatus Nanopelagicaceae</taxon>
        <taxon>Candidatus Planktophila</taxon>
    </lineage>
</organism>
<sequence>MCAASIAGGTGRYSWNVCEVCLKFNRSLNTKYGVCLPLGRHSIMNGISIPIHAAKSVQEEGITEMLNFLDKAQSLSDWGNLQARTLFESIPSWRKEPFIRLRRWEEKFALSKVKATTRSVTAFKQYLRIEDFSVLGSPDVSQE</sequence>
<proteinExistence type="predicted"/>
<accession>A0AAD0E589</accession>